<reference evidence="1" key="1">
    <citation type="submission" date="2022-10" db="EMBL/GenBank/DDBJ databases">
        <title>Complete Genome of Trichothecium roseum strain YXFP-22015, a Plant Pathogen Isolated from Citrus.</title>
        <authorList>
            <person name="Wang Y."/>
            <person name="Zhu L."/>
        </authorList>
    </citation>
    <scope>NUCLEOTIDE SEQUENCE</scope>
    <source>
        <strain evidence="1">YXFP-22015</strain>
    </source>
</reference>
<proteinExistence type="predicted"/>
<dbReference type="Proteomes" id="UP001163324">
    <property type="component" value="Chromosome 3"/>
</dbReference>
<accession>A0ACC0V6D9</accession>
<keyword evidence="2" id="KW-1185">Reference proteome</keyword>
<evidence type="ECO:0000313" key="1">
    <source>
        <dbReference type="EMBL" id="KAI9901966.1"/>
    </source>
</evidence>
<sequence length="1305" mass="145810">MTDHAAPKGDSQNDTPISEVPPIPTESEVDVDESKNDEKPESENIEPMSAPVAEPRDEEEDDASDEAEDDEEGEEEEESDDDDDEDEEEEEEDEEPHLKYARLTQHLGGLYRNGDATSTFLVAGNKMVIGTHNGNIHVIDLPIFQSLRVYHAHSASVTGISISPFPVPLPTDKPEQVRAGAQVAQARPPSRDSNASPSATKRGREPVQIAKTPSNDIYIATASMDGNVCVQSLVDLRDVALRNFARPVQAVALSPEYKTDRTYLSGGRAGQLILTVGAPGGRSKSTTTGTAAAAASGWLGSMGIGANQGKDTILHSGEGTISTIKWSLSGKFVVWLNEFGIKIMRSNLYLDSSQAEDAWKRIAHIDRPQTDEWETMAGVWKGRVEWIDEQVFEPETGVEKVKDQESQNDKMERLLVGWGEKIWIIHVHPGGVGTGKNIGEKLLGRADIAKILRMDCIISGISLYTQNLLLVLAYCKPEEDDVTDDEQQTVAKSPKGKGHKSQLSATSTGSQPSGGIRRKENHQRPELRLIDLDTQEEVDRDSLSVSRYERLSSSDYHLGILPARTAASAAISRGALEAIAGIGTDMWNAAINPMGLFSSAASIMSRDSGEDVGSSMRSVAGTIRPMRERPPTVHPSLIKPGAKIFIHSPYDCILATKRDLSDHLQWLLDRLQYQKAWELLNDNPDILADIPEKIGEAAATGTKQSSSEELYDDTESVADSGNRELYSAVENEKRRIGDMWITELVEQGKWQEAAEVCGKVLTTPDRWEKWVWTFAGAKKFDEITNYIPCERMTPPLPTPIYEVVLGHYLQTDKLRFRELLDRWPPELFDVKTITTVLENQLKFRDVRQDSIEDGEKGRDWRIVTESLARLHEANGRHREALKCYIKLQDADSTFRLIRDSHLAEAVADDIPGFIGLRVPNERLVRMTEEDLEEATSEAITLLVDEAHHGLVRPQVVVEQLSAQELHLYIFFYLRGLYKGDGLREYTGENMDRLVMDSQSLVDEYADLAVHLFATYDRSLLMAYLKSSTSYGLEKAVQECELFSYYDELVYLYSKTGQMKRALYLIIDRLKNVHKAIEFAKEQDDADLWEDLLNYSMDKPSFIRGLLEHAGTAIDPIRLVRRIPEGLEIEGLREGLTHLMKEHEIQYSISSGVARVLKSEVASAQNELRKGQRKGIKFEITTQAEDHVDVKVEDVSTEPDDPESKESQEPQVSEHHHREPTPGHCAKCHEPFTEFEMETLLGYACGHVFHVSHLLEMLYKGKKPDVELGYAAQEGARFGVGVKVMRARLLRDKVRGGCPICHERGG</sequence>
<name>A0ACC0V6D9_9HYPO</name>
<comment type="caution">
    <text evidence="1">The sequence shown here is derived from an EMBL/GenBank/DDBJ whole genome shotgun (WGS) entry which is preliminary data.</text>
</comment>
<organism evidence="1 2">
    <name type="scientific">Trichothecium roseum</name>
    <dbReference type="NCBI Taxonomy" id="47278"/>
    <lineage>
        <taxon>Eukaryota</taxon>
        <taxon>Fungi</taxon>
        <taxon>Dikarya</taxon>
        <taxon>Ascomycota</taxon>
        <taxon>Pezizomycotina</taxon>
        <taxon>Sordariomycetes</taxon>
        <taxon>Hypocreomycetidae</taxon>
        <taxon>Hypocreales</taxon>
        <taxon>Hypocreales incertae sedis</taxon>
        <taxon>Trichothecium</taxon>
    </lineage>
</organism>
<dbReference type="EMBL" id="CM047942">
    <property type="protein sequence ID" value="KAI9901966.1"/>
    <property type="molecule type" value="Genomic_DNA"/>
</dbReference>
<gene>
    <name evidence="1" type="ORF">N3K66_003783</name>
</gene>
<evidence type="ECO:0000313" key="2">
    <source>
        <dbReference type="Proteomes" id="UP001163324"/>
    </source>
</evidence>
<protein>
    <submittedName>
        <fullName evidence="1">Uncharacterized protein</fullName>
    </submittedName>
</protein>